<comment type="caution">
    <text evidence="1">The sequence shown here is derived from an EMBL/GenBank/DDBJ whole genome shotgun (WGS) entry which is preliminary data.</text>
</comment>
<gene>
    <name evidence="1" type="ORF">EVAR_47223_1</name>
</gene>
<dbReference type="Proteomes" id="UP000299102">
    <property type="component" value="Unassembled WGS sequence"/>
</dbReference>
<sequence length="114" mass="13147">MEVFKEVLQTSFEGDASTFALTDFVSIGPDLEHVPSVVRKITEILYADDPCFLAEFPYGLQYLVSCFYKACCKFGLKISVEKVEAMFLDIHNHETLPRRLGEDLLKQVDRFRYL</sequence>
<evidence type="ECO:0000313" key="1">
    <source>
        <dbReference type="EMBL" id="GBP65618.1"/>
    </source>
</evidence>
<evidence type="ECO:0000313" key="2">
    <source>
        <dbReference type="Proteomes" id="UP000299102"/>
    </source>
</evidence>
<proteinExistence type="predicted"/>
<protein>
    <recommendedName>
        <fullName evidence="3">Reverse transcriptase domain-containing protein</fullName>
    </recommendedName>
</protein>
<evidence type="ECO:0008006" key="3">
    <source>
        <dbReference type="Google" id="ProtNLM"/>
    </source>
</evidence>
<dbReference type="AlphaFoldDB" id="A0A4C1XQ43"/>
<dbReference type="EMBL" id="BGZK01000934">
    <property type="protein sequence ID" value="GBP65618.1"/>
    <property type="molecule type" value="Genomic_DNA"/>
</dbReference>
<organism evidence="1 2">
    <name type="scientific">Eumeta variegata</name>
    <name type="common">Bagworm moth</name>
    <name type="synonym">Eumeta japonica</name>
    <dbReference type="NCBI Taxonomy" id="151549"/>
    <lineage>
        <taxon>Eukaryota</taxon>
        <taxon>Metazoa</taxon>
        <taxon>Ecdysozoa</taxon>
        <taxon>Arthropoda</taxon>
        <taxon>Hexapoda</taxon>
        <taxon>Insecta</taxon>
        <taxon>Pterygota</taxon>
        <taxon>Neoptera</taxon>
        <taxon>Endopterygota</taxon>
        <taxon>Lepidoptera</taxon>
        <taxon>Glossata</taxon>
        <taxon>Ditrysia</taxon>
        <taxon>Tineoidea</taxon>
        <taxon>Psychidae</taxon>
        <taxon>Oiketicinae</taxon>
        <taxon>Eumeta</taxon>
    </lineage>
</organism>
<reference evidence="1 2" key="1">
    <citation type="journal article" date="2019" name="Commun. Biol.">
        <title>The bagworm genome reveals a unique fibroin gene that provides high tensile strength.</title>
        <authorList>
            <person name="Kono N."/>
            <person name="Nakamura H."/>
            <person name="Ohtoshi R."/>
            <person name="Tomita M."/>
            <person name="Numata K."/>
            <person name="Arakawa K."/>
        </authorList>
    </citation>
    <scope>NUCLEOTIDE SEQUENCE [LARGE SCALE GENOMIC DNA]</scope>
</reference>
<accession>A0A4C1XQ43</accession>
<keyword evidence="2" id="KW-1185">Reference proteome</keyword>
<dbReference type="OrthoDB" id="410404at2759"/>
<name>A0A4C1XQ43_EUMVA</name>